<dbReference type="GO" id="GO:0005634">
    <property type="term" value="C:nucleus"/>
    <property type="evidence" value="ECO:0007669"/>
    <property type="project" value="UniProtKB-SubCell"/>
</dbReference>
<dbReference type="GO" id="GO:0006351">
    <property type="term" value="P:DNA-templated transcription"/>
    <property type="evidence" value="ECO:0007669"/>
    <property type="project" value="InterPro"/>
</dbReference>
<keyword evidence="7" id="KW-1185">Reference proteome</keyword>
<evidence type="ECO:0000313" key="7">
    <source>
        <dbReference type="Proteomes" id="UP000720189"/>
    </source>
</evidence>
<dbReference type="OrthoDB" id="424974at2759"/>
<dbReference type="PANTHER" id="PTHR31001">
    <property type="entry name" value="UNCHARACTERIZED TRANSCRIPTIONAL REGULATORY PROTEIN"/>
    <property type="match status" value="1"/>
</dbReference>
<dbReference type="PROSITE" id="PS50048">
    <property type="entry name" value="ZN2_CY6_FUNGAL_2"/>
    <property type="match status" value="1"/>
</dbReference>
<keyword evidence="2" id="KW-0479">Metal-binding</keyword>
<evidence type="ECO:0000256" key="4">
    <source>
        <dbReference type="SAM" id="MobiDB-lite"/>
    </source>
</evidence>
<feature type="region of interest" description="Disordered" evidence="4">
    <location>
        <begin position="50"/>
        <end position="80"/>
    </location>
</feature>
<protein>
    <submittedName>
        <fullName evidence="6">C6 transcription factor</fullName>
    </submittedName>
</protein>
<evidence type="ECO:0000313" key="6">
    <source>
        <dbReference type="EMBL" id="KAH7264834.1"/>
    </source>
</evidence>
<dbReference type="Pfam" id="PF00172">
    <property type="entry name" value="Zn_clus"/>
    <property type="match status" value="1"/>
</dbReference>
<dbReference type="GO" id="GO:0000981">
    <property type="term" value="F:DNA-binding transcription factor activity, RNA polymerase II-specific"/>
    <property type="evidence" value="ECO:0007669"/>
    <property type="project" value="InterPro"/>
</dbReference>
<dbReference type="GO" id="GO:0008270">
    <property type="term" value="F:zinc ion binding"/>
    <property type="evidence" value="ECO:0007669"/>
    <property type="project" value="InterPro"/>
</dbReference>
<feature type="compositionally biased region" description="Low complexity" evidence="4">
    <location>
        <begin position="50"/>
        <end position="61"/>
    </location>
</feature>
<dbReference type="CDD" id="cd12148">
    <property type="entry name" value="fungal_TF_MHR"/>
    <property type="match status" value="1"/>
</dbReference>
<dbReference type="GO" id="GO:0003677">
    <property type="term" value="F:DNA binding"/>
    <property type="evidence" value="ECO:0007669"/>
    <property type="project" value="InterPro"/>
</dbReference>
<keyword evidence="3" id="KW-0539">Nucleus</keyword>
<dbReference type="AlphaFoldDB" id="A0A9P9HY63"/>
<accession>A0A9P9HY63</accession>
<dbReference type="CDD" id="cd00067">
    <property type="entry name" value="GAL4"/>
    <property type="match status" value="1"/>
</dbReference>
<evidence type="ECO:0000259" key="5">
    <source>
        <dbReference type="PROSITE" id="PS50048"/>
    </source>
</evidence>
<reference evidence="6" key="1">
    <citation type="journal article" date="2021" name="Nat. Commun.">
        <title>Genetic determinants of endophytism in the Arabidopsis root mycobiome.</title>
        <authorList>
            <person name="Mesny F."/>
            <person name="Miyauchi S."/>
            <person name="Thiergart T."/>
            <person name="Pickel B."/>
            <person name="Atanasova L."/>
            <person name="Karlsson M."/>
            <person name="Huettel B."/>
            <person name="Barry K.W."/>
            <person name="Haridas S."/>
            <person name="Chen C."/>
            <person name="Bauer D."/>
            <person name="Andreopoulos W."/>
            <person name="Pangilinan J."/>
            <person name="LaButti K."/>
            <person name="Riley R."/>
            <person name="Lipzen A."/>
            <person name="Clum A."/>
            <person name="Drula E."/>
            <person name="Henrissat B."/>
            <person name="Kohler A."/>
            <person name="Grigoriev I.V."/>
            <person name="Martin F.M."/>
            <person name="Hacquard S."/>
        </authorList>
    </citation>
    <scope>NUCLEOTIDE SEQUENCE</scope>
    <source>
        <strain evidence="6">MPI-CAGE-AT-0023</strain>
    </source>
</reference>
<gene>
    <name evidence="6" type="ORF">BKA55DRAFT_635382</name>
</gene>
<dbReference type="InterPro" id="IPR001138">
    <property type="entry name" value="Zn2Cys6_DnaBD"/>
</dbReference>
<evidence type="ECO:0000256" key="3">
    <source>
        <dbReference type="ARBA" id="ARBA00023242"/>
    </source>
</evidence>
<sequence>MDTQPGNSEVNQTNRKRVITACLTCRHRKVKCDHTQPVCSPCKKGNRVCTYTSQQPTSQSSRPGNGNRVSRSNRPTGQDEIRNRLERLEQLLERVLGGGPAIAQQPAETTSNPEHPYSKHQGLGSSRNPQSETLSTDGYDGALLLEGQGGKSRWVSSLHYSLLADEIRDVKMLLGGPSVDAPREGLPTVRLDSPFPFSASSTNDLRTWAPTSADICLILFDIFYSHVDPMTRIVHKPTLKRRLIQYIDYTYGVNASSSDNEDFPAAHSREDIHTFEPLALAVFYSAINSLSPEGVLLQFSAEKESLLSQFQCGVQVGLERENFLTTPSIEVLQAFVLLLTCQSREDDMAKTWTLLGLAHKMALSQGLHREPSLFTSTGMDVIQVEIRRRLWHQICHLDYRSAESRGQEPTISDEDFTTFLPRNISDKDLIEGGLDGTSTPAGFTDMTVHLIRLYGHHCFRRIVRGTYKLERTTKSQEAKHNGNMNPIAKLRSLFEEVRGMVDEMVNHFQTQYLQYCSPQIPEQRMAIGLATVVEWRCWSIFWLRTPKQYRESVITPEVRQIILDKSVSLIESLNTMSGDKDAQRFGWHIGGHACFQPIMHIVSELDMPDLEAPNRQAIRSRALDALKKTMLTRGREATPMWNAMNRIISNSLAKSTSRHFTMTPFQAAQSDLSVNETLQGLASSATVPGPALLLDMPIPGEFTSSALLPNPITLGSIEMLEPDFMFDWGFWNIDPTAPDAY</sequence>
<dbReference type="PANTHER" id="PTHR31001:SF77">
    <property type="entry name" value="TRANSCRIPTION FACTOR, PUTATIVE (AFU_ORTHOLOGUE AFUA_3G12940)-RELATED"/>
    <property type="match status" value="1"/>
</dbReference>
<evidence type="ECO:0000256" key="1">
    <source>
        <dbReference type="ARBA" id="ARBA00004123"/>
    </source>
</evidence>
<dbReference type="SMART" id="SM00066">
    <property type="entry name" value="GAL4"/>
    <property type="match status" value="1"/>
</dbReference>
<dbReference type="InterPro" id="IPR007219">
    <property type="entry name" value="XnlR_reg_dom"/>
</dbReference>
<name>A0A9P9HY63_FUSRE</name>
<dbReference type="GeneID" id="70226963"/>
<dbReference type="Proteomes" id="UP000720189">
    <property type="component" value="Unassembled WGS sequence"/>
</dbReference>
<evidence type="ECO:0000256" key="2">
    <source>
        <dbReference type="ARBA" id="ARBA00022723"/>
    </source>
</evidence>
<comment type="subcellular location">
    <subcellularLocation>
        <location evidence="1">Nucleus</location>
    </subcellularLocation>
</comment>
<dbReference type="Gene3D" id="4.10.240.10">
    <property type="entry name" value="Zn(2)-C6 fungal-type DNA-binding domain"/>
    <property type="match status" value="1"/>
</dbReference>
<feature type="compositionally biased region" description="Polar residues" evidence="4">
    <location>
        <begin position="62"/>
        <end position="76"/>
    </location>
</feature>
<dbReference type="Pfam" id="PF04082">
    <property type="entry name" value="Fungal_trans"/>
    <property type="match status" value="1"/>
</dbReference>
<proteinExistence type="predicted"/>
<dbReference type="RefSeq" id="XP_046053569.1">
    <property type="nucleotide sequence ID" value="XM_046197009.1"/>
</dbReference>
<dbReference type="SUPFAM" id="SSF57701">
    <property type="entry name" value="Zn2/Cys6 DNA-binding domain"/>
    <property type="match status" value="1"/>
</dbReference>
<organism evidence="6 7">
    <name type="scientific">Fusarium redolens</name>
    <dbReference type="NCBI Taxonomy" id="48865"/>
    <lineage>
        <taxon>Eukaryota</taxon>
        <taxon>Fungi</taxon>
        <taxon>Dikarya</taxon>
        <taxon>Ascomycota</taxon>
        <taxon>Pezizomycotina</taxon>
        <taxon>Sordariomycetes</taxon>
        <taxon>Hypocreomycetidae</taxon>
        <taxon>Hypocreales</taxon>
        <taxon>Nectriaceae</taxon>
        <taxon>Fusarium</taxon>
        <taxon>Fusarium redolens species complex</taxon>
    </lineage>
</organism>
<comment type="caution">
    <text evidence="6">The sequence shown here is derived from an EMBL/GenBank/DDBJ whole genome shotgun (WGS) entry which is preliminary data.</text>
</comment>
<dbReference type="PROSITE" id="PS00463">
    <property type="entry name" value="ZN2_CY6_FUNGAL_1"/>
    <property type="match status" value="1"/>
</dbReference>
<dbReference type="InterPro" id="IPR036864">
    <property type="entry name" value="Zn2-C6_fun-type_DNA-bd_sf"/>
</dbReference>
<dbReference type="InterPro" id="IPR050613">
    <property type="entry name" value="Sec_Metabolite_Reg"/>
</dbReference>
<feature type="region of interest" description="Disordered" evidence="4">
    <location>
        <begin position="102"/>
        <end position="137"/>
    </location>
</feature>
<feature type="domain" description="Zn(2)-C6 fungal-type" evidence="5">
    <location>
        <begin position="21"/>
        <end position="51"/>
    </location>
</feature>
<dbReference type="EMBL" id="JAGMUX010000003">
    <property type="protein sequence ID" value="KAH7264834.1"/>
    <property type="molecule type" value="Genomic_DNA"/>
</dbReference>
<dbReference type="SMART" id="SM00906">
    <property type="entry name" value="Fungal_trans"/>
    <property type="match status" value="1"/>
</dbReference>
<feature type="compositionally biased region" description="Polar residues" evidence="4">
    <location>
        <begin position="123"/>
        <end position="136"/>
    </location>
</feature>